<dbReference type="InterPro" id="IPR010259">
    <property type="entry name" value="S8pro/Inhibitor_I9"/>
</dbReference>
<dbReference type="InterPro" id="IPR022398">
    <property type="entry name" value="Peptidase_S8_His-AS"/>
</dbReference>
<dbReference type="Proteomes" id="UP001583186">
    <property type="component" value="Unassembled WGS sequence"/>
</dbReference>
<feature type="domain" description="Inhibitor I9" evidence="10">
    <location>
        <begin position="45"/>
        <end position="111"/>
    </location>
</feature>
<dbReference type="Gene3D" id="3.40.50.200">
    <property type="entry name" value="Peptidase S8/S53 domain"/>
    <property type="match status" value="1"/>
</dbReference>
<feature type="active site" description="Charge relay system" evidence="6">
    <location>
        <position position="345"/>
    </location>
</feature>
<dbReference type="InterPro" id="IPR000209">
    <property type="entry name" value="Peptidase_S8/S53_dom"/>
</dbReference>
<dbReference type="Pfam" id="PF05922">
    <property type="entry name" value="Inhibitor_I9"/>
    <property type="match status" value="1"/>
</dbReference>
<evidence type="ECO:0000313" key="12">
    <source>
        <dbReference type="Proteomes" id="UP001583186"/>
    </source>
</evidence>
<dbReference type="InterPro" id="IPR050131">
    <property type="entry name" value="Peptidase_S8_subtilisin-like"/>
</dbReference>
<keyword evidence="12" id="KW-1185">Reference proteome</keyword>
<dbReference type="InterPro" id="IPR015500">
    <property type="entry name" value="Peptidase_S8_subtilisin-rel"/>
</dbReference>
<dbReference type="PROSITE" id="PS00136">
    <property type="entry name" value="SUBTILASE_ASP"/>
    <property type="match status" value="1"/>
</dbReference>
<dbReference type="Pfam" id="PF00082">
    <property type="entry name" value="Peptidase_S8"/>
    <property type="match status" value="1"/>
</dbReference>
<reference evidence="11 12" key="1">
    <citation type="journal article" date="2024" name="IMA Fungus">
        <title>IMA Genome - F19 : A genome assembly and annotation guide to empower mycologists, including annotated draft genome sequences of Ceratocystis pirilliformis, Diaporthe australafricana, Fusarium ophioides, Paecilomyces lecythidis, and Sporothrix stenoceras.</title>
        <authorList>
            <person name="Aylward J."/>
            <person name="Wilson A.M."/>
            <person name="Visagie C.M."/>
            <person name="Spraker J."/>
            <person name="Barnes I."/>
            <person name="Buitendag C."/>
            <person name="Ceriani C."/>
            <person name="Del Mar Angel L."/>
            <person name="du Plessis D."/>
            <person name="Fuchs T."/>
            <person name="Gasser K."/>
            <person name="Kramer D."/>
            <person name="Li W."/>
            <person name="Munsamy K."/>
            <person name="Piso A."/>
            <person name="Price J.L."/>
            <person name="Sonnekus B."/>
            <person name="Thomas C."/>
            <person name="van der Nest A."/>
            <person name="van Dijk A."/>
            <person name="van Heerden A."/>
            <person name="van Vuuren N."/>
            <person name="Yilmaz N."/>
            <person name="Duong T.A."/>
            <person name="van der Merwe N.A."/>
            <person name="Wingfield M.J."/>
            <person name="Wingfield B.D."/>
        </authorList>
    </citation>
    <scope>NUCLEOTIDE SEQUENCE [LARGE SCALE GENOMIC DNA]</scope>
    <source>
        <strain evidence="11 12">CMW 5346</strain>
    </source>
</reference>
<feature type="active site" description="Charge relay system" evidence="6">
    <location>
        <position position="155"/>
    </location>
</feature>
<evidence type="ECO:0000256" key="4">
    <source>
        <dbReference type="ARBA" id="ARBA00022801"/>
    </source>
</evidence>
<keyword evidence="3 8" id="KW-0732">Signal</keyword>
<evidence type="ECO:0000313" key="11">
    <source>
        <dbReference type="EMBL" id="KAL1895633.1"/>
    </source>
</evidence>
<dbReference type="SUPFAM" id="SSF52743">
    <property type="entry name" value="Subtilisin-like"/>
    <property type="match status" value="1"/>
</dbReference>
<protein>
    <submittedName>
        <fullName evidence="11">Uncharacterized protein</fullName>
    </submittedName>
</protein>
<comment type="caution">
    <text evidence="11">The sequence shown here is derived from an EMBL/GenBank/DDBJ whole genome shotgun (WGS) entry which is preliminary data.</text>
</comment>
<accession>A0ABR3Z736</accession>
<evidence type="ECO:0000256" key="6">
    <source>
        <dbReference type="PROSITE-ProRule" id="PRU01240"/>
    </source>
</evidence>
<dbReference type="EMBL" id="JAWCUI010000026">
    <property type="protein sequence ID" value="KAL1895633.1"/>
    <property type="molecule type" value="Genomic_DNA"/>
</dbReference>
<evidence type="ECO:0000256" key="3">
    <source>
        <dbReference type="ARBA" id="ARBA00022729"/>
    </source>
</evidence>
<dbReference type="InterPro" id="IPR023827">
    <property type="entry name" value="Peptidase_S8_Asp-AS"/>
</dbReference>
<proteinExistence type="inferred from homology"/>
<dbReference type="InterPro" id="IPR037045">
    <property type="entry name" value="S8pro/Inhibitor_I9_sf"/>
</dbReference>
<evidence type="ECO:0000259" key="9">
    <source>
        <dbReference type="Pfam" id="PF00082"/>
    </source>
</evidence>
<feature type="chain" id="PRO_5046145818" evidence="8">
    <location>
        <begin position="18"/>
        <end position="402"/>
    </location>
</feature>
<sequence length="402" mass="41390">MYKLTATFLALLPLALAAPSPALLPKRDSPAPVIRSRNAQLIPGKYIVKMKDQVSTATLQDAIDAVDSDIDHIYKAGAFRGFAGRFDQQGLAALRDHPGVDYIEQDAVVKIDTYVTETANPLPWGLARISHKTNTSSEYTYDDSAGDGTCAYVIDTGIFVDHPEFEGRATWLANYAGDGSNTDGNGHGTHVSGTIGSKTYGVAKKTKLFAVKVLDSNGQGSFSGVIAGIDFVAQDAATRQGCSKGSVANMSLGGGFSAAVNSAAAALVSAGVFLAVAAGNSADDASFYSPSSEPTVCTVAASESVDDVAYYSNYGSVVDIFAPGTDVLSTWIGSTTATNTISGTSMATPHITGLGAYLLALLGPKAPQALCAYIQSTAQKNALTGVPSGTVNALAFNGNPTA</sequence>
<dbReference type="PROSITE" id="PS00137">
    <property type="entry name" value="SUBTILASE_HIS"/>
    <property type="match status" value="1"/>
</dbReference>
<dbReference type="InterPro" id="IPR034193">
    <property type="entry name" value="PCSK9_ProteinaseK-like"/>
</dbReference>
<evidence type="ECO:0000256" key="8">
    <source>
        <dbReference type="SAM" id="SignalP"/>
    </source>
</evidence>
<dbReference type="PANTHER" id="PTHR43806:SF58">
    <property type="entry name" value="ALKALINE PROTEASE 1-RELATED"/>
    <property type="match status" value="1"/>
</dbReference>
<dbReference type="InterPro" id="IPR023828">
    <property type="entry name" value="Peptidase_S8_Ser-AS"/>
</dbReference>
<evidence type="ECO:0000259" key="10">
    <source>
        <dbReference type="Pfam" id="PF05922"/>
    </source>
</evidence>
<evidence type="ECO:0000256" key="7">
    <source>
        <dbReference type="RuleBase" id="RU003355"/>
    </source>
</evidence>
<evidence type="ECO:0000256" key="2">
    <source>
        <dbReference type="ARBA" id="ARBA00022670"/>
    </source>
</evidence>
<comment type="similarity">
    <text evidence="1 6 7">Belongs to the peptidase S8 family.</text>
</comment>
<dbReference type="PRINTS" id="PR00723">
    <property type="entry name" value="SUBTILISIN"/>
</dbReference>
<evidence type="ECO:0000256" key="1">
    <source>
        <dbReference type="ARBA" id="ARBA00011073"/>
    </source>
</evidence>
<keyword evidence="2 6" id="KW-0645">Protease</keyword>
<organism evidence="11 12">
    <name type="scientific">Sporothrix stenoceras</name>
    <dbReference type="NCBI Taxonomy" id="5173"/>
    <lineage>
        <taxon>Eukaryota</taxon>
        <taxon>Fungi</taxon>
        <taxon>Dikarya</taxon>
        <taxon>Ascomycota</taxon>
        <taxon>Pezizomycotina</taxon>
        <taxon>Sordariomycetes</taxon>
        <taxon>Sordariomycetidae</taxon>
        <taxon>Ophiostomatales</taxon>
        <taxon>Ophiostomataceae</taxon>
        <taxon>Sporothrix</taxon>
    </lineage>
</organism>
<dbReference type="Gene3D" id="3.30.70.80">
    <property type="entry name" value="Peptidase S8 propeptide/proteinase inhibitor I9"/>
    <property type="match status" value="1"/>
</dbReference>
<keyword evidence="5 6" id="KW-0720">Serine protease</keyword>
<dbReference type="SUPFAM" id="SSF54897">
    <property type="entry name" value="Protease propeptides/inhibitors"/>
    <property type="match status" value="1"/>
</dbReference>
<feature type="signal peptide" evidence="8">
    <location>
        <begin position="1"/>
        <end position="17"/>
    </location>
</feature>
<name>A0ABR3Z736_9PEZI</name>
<dbReference type="PROSITE" id="PS51892">
    <property type="entry name" value="SUBTILASE"/>
    <property type="match status" value="1"/>
</dbReference>
<keyword evidence="4 6" id="KW-0378">Hydrolase</keyword>
<gene>
    <name evidence="11" type="ORF">Sste5346_005103</name>
</gene>
<dbReference type="PANTHER" id="PTHR43806">
    <property type="entry name" value="PEPTIDASE S8"/>
    <property type="match status" value="1"/>
</dbReference>
<dbReference type="InterPro" id="IPR036852">
    <property type="entry name" value="Peptidase_S8/S53_dom_sf"/>
</dbReference>
<dbReference type="CDD" id="cd04077">
    <property type="entry name" value="Peptidases_S8_PCSK9_ProteinaseK_like"/>
    <property type="match status" value="1"/>
</dbReference>
<feature type="domain" description="Peptidase S8/S53" evidence="9">
    <location>
        <begin position="150"/>
        <end position="386"/>
    </location>
</feature>
<feature type="active site" description="Charge relay system" evidence="6">
    <location>
        <position position="187"/>
    </location>
</feature>
<evidence type="ECO:0000256" key="5">
    <source>
        <dbReference type="ARBA" id="ARBA00022825"/>
    </source>
</evidence>
<dbReference type="PROSITE" id="PS00138">
    <property type="entry name" value="SUBTILASE_SER"/>
    <property type="match status" value="1"/>
</dbReference>